<dbReference type="PANTHER" id="PTHR44167">
    <property type="entry name" value="OVARIAN-SPECIFIC SERINE/THREONINE-PROTEIN KINASE LOK-RELATED"/>
    <property type="match status" value="1"/>
</dbReference>
<proteinExistence type="predicted"/>
<feature type="region of interest" description="Disordered" evidence="7">
    <location>
        <begin position="66"/>
        <end position="91"/>
    </location>
</feature>
<feature type="region of interest" description="Disordered" evidence="7">
    <location>
        <begin position="555"/>
        <end position="577"/>
    </location>
</feature>
<name>A0AAN7SUN2_9EURO</name>
<evidence type="ECO:0000256" key="5">
    <source>
        <dbReference type="ARBA" id="ARBA00022777"/>
    </source>
</evidence>
<evidence type="ECO:0000256" key="7">
    <source>
        <dbReference type="SAM" id="MobiDB-lite"/>
    </source>
</evidence>
<dbReference type="GO" id="GO:0044773">
    <property type="term" value="P:mitotic DNA damage checkpoint signaling"/>
    <property type="evidence" value="ECO:0007669"/>
    <property type="project" value="TreeGrafter"/>
</dbReference>
<dbReference type="SMART" id="SM00220">
    <property type="entry name" value="S_TKc"/>
    <property type="match status" value="1"/>
</dbReference>
<dbReference type="Pfam" id="PF00069">
    <property type="entry name" value="Pkinase"/>
    <property type="match status" value="2"/>
</dbReference>
<evidence type="ECO:0000313" key="10">
    <source>
        <dbReference type="Proteomes" id="UP001309876"/>
    </source>
</evidence>
<keyword evidence="2" id="KW-0723">Serine/threonine-protein kinase</keyword>
<evidence type="ECO:0000256" key="4">
    <source>
        <dbReference type="ARBA" id="ARBA00022741"/>
    </source>
</evidence>
<gene>
    <name evidence="9" type="primary">CDC7</name>
    <name evidence="9" type="ORF">LTR05_007206</name>
</gene>
<organism evidence="9 10">
    <name type="scientific">Lithohypha guttulata</name>
    <dbReference type="NCBI Taxonomy" id="1690604"/>
    <lineage>
        <taxon>Eukaryota</taxon>
        <taxon>Fungi</taxon>
        <taxon>Dikarya</taxon>
        <taxon>Ascomycota</taxon>
        <taxon>Pezizomycotina</taxon>
        <taxon>Eurotiomycetes</taxon>
        <taxon>Chaetothyriomycetidae</taxon>
        <taxon>Chaetothyriales</taxon>
        <taxon>Trichomeriaceae</taxon>
        <taxon>Lithohypha</taxon>
    </lineage>
</organism>
<dbReference type="EMBL" id="JAVRRJ010000008">
    <property type="protein sequence ID" value="KAK5082064.1"/>
    <property type="molecule type" value="Genomic_DNA"/>
</dbReference>
<keyword evidence="4" id="KW-0547">Nucleotide-binding</keyword>
<dbReference type="PROSITE" id="PS50011">
    <property type="entry name" value="PROTEIN_KINASE_DOM"/>
    <property type="match status" value="1"/>
</dbReference>
<dbReference type="GO" id="GO:0005634">
    <property type="term" value="C:nucleus"/>
    <property type="evidence" value="ECO:0007669"/>
    <property type="project" value="TreeGrafter"/>
</dbReference>
<dbReference type="InterPro" id="IPR011009">
    <property type="entry name" value="Kinase-like_dom_sf"/>
</dbReference>
<evidence type="ECO:0000256" key="3">
    <source>
        <dbReference type="ARBA" id="ARBA00022679"/>
    </source>
</evidence>
<feature type="compositionally biased region" description="Acidic residues" evidence="7">
    <location>
        <begin position="154"/>
        <end position="168"/>
    </location>
</feature>
<dbReference type="PROSITE" id="PS00108">
    <property type="entry name" value="PROTEIN_KINASE_ST"/>
    <property type="match status" value="1"/>
</dbReference>
<keyword evidence="6" id="KW-0067">ATP-binding</keyword>
<sequence length="598" mass="67969">MIIQFDSASGLERARVMAVGKPATRTGRYGQIVANLPNGRRGHKQSILQGVLRNAGRCLLERKKPDEEGELELSSTPTKARRDRQAPATAASVVPDTVYPAAHRSVKRTCFDMGYNDIAIHEDNSATESVSQRLQPPEYQIMTEVDDNAQYSGADDDDDDGSEDEVDETVAEDMQKLEENFTGISEKYRLINRIGEGTFSTVYKAEQLGLSLEDDAENQNQEAEFGMPLTRKRKHPDPNRSRFVALKKIYVTSSPSRILNELELLYELRNCPHICPLLTAFRHLDQVVAVLPYFRHLDFRLYYREFLTNDLRHYFLSLFSGLAYVHKAGIIHRDIKPTNFLYDHSKKQGVLVDFGLAERQGTDWQPCLCQRTKEERRERFLTSYAVQHLQSQPDLLSGGYPKNDARPSRRANRAGTRGFRAPEVLLKCTAQTTKIDIWSVGVILLTLLGRRFPFFNSADDIDAMIEIASIFGKKKMQGVAAMHGSVFETNIETVGEKGFTLEKIVLWASCREKTDDALHIGEAQAVNLLAGLLELDPHKRLSARQALEHEFFTNPIEDEEERIEREEQEQNEREYELHLQEKARRKAARAARLKAVSA</sequence>
<keyword evidence="3 9" id="KW-0808">Transferase</keyword>
<dbReference type="GO" id="GO:0005524">
    <property type="term" value="F:ATP binding"/>
    <property type="evidence" value="ECO:0007669"/>
    <property type="project" value="UniProtKB-KW"/>
</dbReference>
<dbReference type="Gene3D" id="1.10.510.10">
    <property type="entry name" value="Transferase(Phosphotransferase) domain 1"/>
    <property type="match status" value="1"/>
</dbReference>
<dbReference type="CDD" id="cd14019">
    <property type="entry name" value="STKc_Cdc7"/>
    <property type="match status" value="1"/>
</dbReference>
<comment type="caution">
    <text evidence="9">The sequence shown here is derived from an EMBL/GenBank/DDBJ whole genome shotgun (WGS) entry which is preliminary data.</text>
</comment>
<evidence type="ECO:0000256" key="2">
    <source>
        <dbReference type="ARBA" id="ARBA00022527"/>
    </source>
</evidence>
<dbReference type="AlphaFoldDB" id="A0AAN7SUN2"/>
<dbReference type="GO" id="GO:0051301">
    <property type="term" value="P:cell division"/>
    <property type="evidence" value="ECO:0007669"/>
    <property type="project" value="UniProtKB-KW"/>
</dbReference>
<dbReference type="InterPro" id="IPR000719">
    <property type="entry name" value="Prot_kinase_dom"/>
</dbReference>
<dbReference type="PANTHER" id="PTHR44167:SF23">
    <property type="entry name" value="CDC7 KINASE, ISOFORM A-RELATED"/>
    <property type="match status" value="1"/>
</dbReference>
<dbReference type="InterPro" id="IPR008271">
    <property type="entry name" value="Ser/Thr_kinase_AS"/>
</dbReference>
<feature type="compositionally biased region" description="Basic and acidic residues" evidence="7">
    <location>
        <begin position="562"/>
        <end position="577"/>
    </location>
</feature>
<accession>A0AAN7SUN2</accession>
<dbReference type="Proteomes" id="UP001309876">
    <property type="component" value="Unassembled WGS sequence"/>
</dbReference>
<keyword evidence="10" id="KW-1185">Reference proteome</keyword>
<evidence type="ECO:0000313" key="9">
    <source>
        <dbReference type="EMBL" id="KAK5082064.1"/>
    </source>
</evidence>
<evidence type="ECO:0000256" key="6">
    <source>
        <dbReference type="ARBA" id="ARBA00022840"/>
    </source>
</evidence>
<feature type="region of interest" description="Disordered" evidence="7">
    <location>
        <begin position="144"/>
        <end position="168"/>
    </location>
</feature>
<dbReference type="EC" id="2.7.11.1" evidence="1"/>
<dbReference type="GO" id="GO:0004674">
    <property type="term" value="F:protein serine/threonine kinase activity"/>
    <property type="evidence" value="ECO:0007669"/>
    <property type="project" value="UniProtKB-KW"/>
</dbReference>
<keyword evidence="5" id="KW-0418">Kinase</keyword>
<evidence type="ECO:0000259" key="8">
    <source>
        <dbReference type="PROSITE" id="PS50011"/>
    </source>
</evidence>
<protein>
    <recommendedName>
        <fullName evidence="1">non-specific serine/threonine protein kinase</fullName>
        <ecNumber evidence="1">2.7.11.1</ecNumber>
    </recommendedName>
</protein>
<reference evidence="9 10" key="1">
    <citation type="submission" date="2023-08" db="EMBL/GenBank/DDBJ databases">
        <title>Black Yeasts Isolated from many extreme environments.</title>
        <authorList>
            <person name="Coleine C."/>
            <person name="Stajich J.E."/>
            <person name="Selbmann L."/>
        </authorList>
    </citation>
    <scope>NUCLEOTIDE SEQUENCE [LARGE SCALE GENOMIC DNA]</scope>
    <source>
        <strain evidence="9 10">CCFEE 5910</strain>
    </source>
</reference>
<dbReference type="Gene3D" id="3.30.200.20">
    <property type="entry name" value="Phosphorylase Kinase, domain 1"/>
    <property type="match status" value="1"/>
</dbReference>
<feature type="domain" description="Protein kinase" evidence="8">
    <location>
        <begin position="188"/>
        <end position="552"/>
    </location>
</feature>
<evidence type="ECO:0000256" key="1">
    <source>
        <dbReference type="ARBA" id="ARBA00012513"/>
    </source>
</evidence>
<keyword evidence="9" id="KW-0131">Cell cycle</keyword>
<dbReference type="SUPFAM" id="SSF56112">
    <property type="entry name" value="Protein kinase-like (PK-like)"/>
    <property type="match status" value="1"/>
</dbReference>
<keyword evidence="9" id="KW-0132">Cell division</keyword>